<organism evidence="5 6">
    <name type="scientific">Tropilaelaps mercedesae</name>
    <dbReference type="NCBI Taxonomy" id="418985"/>
    <lineage>
        <taxon>Eukaryota</taxon>
        <taxon>Metazoa</taxon>
        <taxon>Ecdysozoa</taxon>
        <taxon>Arthropoda</taxon>
        <taxon>Chelicerata</taxon>
        <taxon>Arachnida</taxon>
        <taxon>Acari</taxon>
        <taxon>Parasitiformes</taxon>
        <taxon>Mesostigmata</taxon>
        <taxon>Gamasina</taxon>
        <taxon>Dermanyssoidea</taxon>
        <taxon>Laelapidae</taxon>
        <taxon>Tropilaelaps</taxon>
    </lineage>
</organism>
<dbReference type="GO" id="GO:0046872">
    <property type="term" value="F:metal ion binding"/>
    <property type="evidence" value="ECO:0007669"/>
    <property type="project" value="UniProtKB-KW"/>
</dbReference>
<dbReference type="PANTHER" id="PTHR20883:SF15">
    <property type="entry name" value="PHYTANOYL-COA DIOXYGENASE DOMAIN-CONTAINING PROTEIN 1"/>
    <property type="match status" value="1"/>
</dbReference>
<evidence type="ECO:0000256" key="4">
    <source>
        <dbReference type="ARBA" id="ARBA00038356"/>
    </source>
</evidence>
<comment type="cofactor">
    <cofactor evidence="1">
        <name>Fe cation</name>
        <dbReference type="ChEBI" id="CHEBI:24875"/>
    </cofactor>
</comment>
<keyword evidence="5" id="KW-0560">Oxidoreductase</keyword>
<dbReference type="OrthoDB" id="445007at2759"/>
<dbReference type="Pfam" id="PF05721">
    <property type="entry name" value="PhyH"/>
    <property type="match status" value="1"/>
</dbReference>
<evidence type="ECO:0000313" key="5">
    <source>
        <dbReference type="EMBL" id="OQR72427.1"/>
    </source>
</evidence>
<dbReference type="InterPro" id="IPR008775">
    <property type="entry name" value="Phytyl_CoA_dOase-like"/>
</dbReference>
<dbReference type="SUPFAM" id="SSF51197">
    <property type="entry name" value="Clavaminate synthase-like"/>
    <property type="match status" value="1"/>
</dbReference>
<proteinExistence type="inferred from homology"/>
<evidence type="ECO:0000256" key="1">
    <source>
        <dbReference type="ARBA" id="ARBA00001962"/>
    </source>
</evidence>
<evidence type="ECO:0000313" key="6">
    <source>
        <dbReference type="Proteomes" id="UP000192247"/>
    </source>
</evidence>
<dbReference type="GO" id="GO:0051213">
    <property type="term" value="F:dioxygenase activity"/>
    <property type="evidence" value="ECO:0007669"/>
    <property type="project" value="UniProtKB-KW"/>
</dbReference>
<protein>
    <submittedName>
        <fullName evidence="5">Phytanoyl-CoA dioxygenase domain-containing protein 1-like</fullName>
    </submittedName>
</protein>
<dbReference type="FunCoup" id="A0A1V9XFW8">
    <property type="interactions" value="71"/>
</dbReference>
<dbReference type="AlphaFoldDB" id="A0A1V9XFW8"/>
<dbReference type="InParanoid" id="A0A1V9XFW8"/>
<comment type="similarity">
    <text evidence="4">Belongs to the PhyH family. PHYHD1 subfamily.</text>
</comment>
<keyword evidence="5" id="KW-0223">Dioxygenase</keyword>
<keyword evidence="2" id="KW-0479">Metal-binding</keyword>
<name>A0A1V9XFW8_9ACAR</name>
<keyword evidence="3" id="KW-0408">Iron</keyword>
<reference evidence="5 6" key="1">
    <citation type="journal article" date="2017" name="Gigascience">
        <title>Draft genome of the honey bee ectoparasitic mite, Tropilaelaps mercedesae, is shaped by the parasitic life history.</title>
        <authorList>
            <person name="Dong X."/>
            <person name="Armstrong S.D."/>
            <person name="Xia D."/>
            <person name="Makepeace B.L."/>
            <person name="Darby A.C."/>
            <person name="Kadowaki T."/>
        </authorList>
    </citation>
    <scope>NUCLEOTIDE SEQUENCE [LARGE SCALE GENOMIC DNA]</scope>
    <source>
        <strain evidence="5">Wuxi-XJTLU</strain>
    </source>
</reference>
<comment type="caution">
    <text evidence="5">The sequence shown here is derived from an EMBL/GenBank/DDBJ whole genome shotgun (WGS) entry which is preliminary data.</text>
</comment>
<evidence type="ECO:0000256" key="2">
    <source>
        <dbReference type="ARBA" id="ARBA00022723"/>
    </source>
</evidence>
<keyword evidence="6" id="KW-1185">Reference proteome</keyword>
<sequence length="287" mass="33056">MEYLQEYLSKFEEEGCVVIPGFLCTNELQEVKNEISRIVNDLDTSKHAKATFKTTNDQAELHNAYFLSSADRIGYFFEEDALDNHGNLIISKDRSLNKIGHSLHWDSSVFRKISFKPPVKDLVRRLGFVDPAIIQSMYIFKHPRIGAKVTPHTDRTFLYSEPCKLIGLWFAIEEVTTENGCLWYIPGSHKTENITRRMVRTHGERSLLKFTGEQRNFAPEEFVPVLVPAGGLVLIHGQVVHKSERNLSAKPRPAYTFHVIDMYESDYSGDNWLQPTTRLPFTKLYEN</sequence>
<dbReference type="Gene3D" id="2.60.120.620">
    <property type="entry name" value="q2cbj1_9rhob like domain"/>
    <property type="match status" value="1"/>
</dbReference>
<dbReference type="PANTHER" id="PTHR20883">
    <property type="entry name" value="PHYTANOYL-COA DIOXYGENASE DOMAIN CONTAINING 1"/>
    <property type="match status" value="1"/>
</dbReference>
<gene>
    <name evidence="5" type="ORF">BIW11_01307</name>
</gene>
<evidence type="ECO:0000256" key="3">
    <source>
        <dbReference type="ARBA" id="ARBA00023004"/>
    </source>
</evidence>
<dbReference type="STRING" id="418985.A0A1V9XFW8"/>
<dbReference type="Proteomes" id="UP000192247">
    <property type="component" value="Unassembled WGS sequence"/>
</dbReference>
<dbReference type="EMBL" id="MNPL01011799">
    <property type="protein sequence ID" value="OQR72427.1"/>
    <property type="molecule type" value="Genomic_DNA"/>
</dbReference>
<accession>A0A1V9XFW8</accession>